<dbReference type="EMBL" id="PRLG01000020">
    <property type="protein sequence ID" value="PYY28228.1"/>
    <property type="molecule type" value="Genomic_DNA"/>
</dbReference>
<dbReference type="RefSeq" id="WP_181429826.1">
    <property type="nucleotide sequence ID" value="NZ_PRLG01000020.1"/>
</dbReference>
<evidence type="ECO:0000313" key="1">
    <source>
        <dbReference type="EMBL" id="PYY28228.1"/>
    </source>
</evidence>
<gene>
    <name evidence="1" type="ORF">PIL02S_03374</name>
</gene>
<evidence type="ECO:0008006" key="3">
    <source>
        <dbReference type="Google" id="ProtNLM"/>
    </source>
</evidence>
<dbReference type="Proteomes" id="UP000247459">
    <property type="component" value="Unassembled WGS sequence"/>
</dbReference>
<protein>
    <recommendedName>
        <fullName evidence="3">DUF1643 domain-containing protein</fullName>
    </recommendedName>
</protein>
<dbReference type="Pfam" id="PF07799">
    <property type="entry name" value="DUF1643"/>
    <property type="match status" value="1"/>
</dbReference>
<name>A0A2W0CK79_9BACL</name>
<evidence type="ECO:0000313" key="2">
    <source>
        <dbReference type="Proteomes" id="UP000247459"/>
    </source>
</evidence>
<dbReference type="InterPro" id="IPR012441">
    <property type="entry name" value="DUF1643"/>
</dbReference>
<comment type="caution">
    <text evidence="1">The sequence shown here is derived from an EMBL/GenBank/DDBJ whole genome shotgun (WGS) entry which is preliminary data.</text>
</comment>
<dbReference type="AlphaFoldDB" id="A0A2W0CK79"/>
<accession>A0A2W0CK79</accession>
<proteinExistence type="predicted"/>
<sequence>MFYTDKKNIESIVVMSTNNEYRYRLTRTWDSEKKFVGVLMLNPSKANSLKTDDTIMNLTNYLIDNNYGGVDIVNMYAYMATKPSDLQYRDLAYEVYNDSYITDVAAERDMLVIAWGSDIKKYVKRKREVETLLLPYAHKLQCLEDLQGKSPRHPLLLSKDWGLVPYKFRYIK</sequence>
<organism evidence="1 2">
    <name type="scientific">Paenibacillus illinoisensis</name>
    <dbReference type="NCBI Taxonomy" id="59845"/>
    <lineage>
        <taxon>Bacteria</taxon>
        <taxon>Bacillati</taxon>
        <taxon>Bacillota</taxon>
        <taxon>Bacilli</taxon>
        <taxon>Bacillales</taxon>
        <taxon>Paenibacillaceae</taxon>
        <taxon>Paenibacillus</taxon>
    </lineage>
</organism>
<reference evidence="1 2" key="1">
    <citation type="submission" date="2018-01" db="EMBL/GenBank/DDBJ databases">
        <title>Genome sequence of the PGP bacterium Paenibacillus illinoisensis E3.</title>
        <authorList>
            <person name="Rolli E."/>
            <person name="Marasco R."/>
            <person name="Bessem C."/>
            <person name="Michoud G."/>
            <person name="Gaiarsa S."/>
            <person name="Borin S."/>
            <person name="Daffonchio D."/>
        </authorList>
    </citation>
    <scope>NUCLEOTIDE SEQUENCE [LARGE SCALE GENOMIC DNA]</scope>
    <source>
        <strain evidence="1 2">E3</strain>
    </source>
</reference>